<dbReference type="GO" id="GO:0003723">
    <property type="term" value="F:RNA binding"/>
    <property type="evidence" value="ECO:0007669"/>
    <property type="project" value="InterPro"/>
</dbReference>
<dbReference type="GO" id="GO:0030488">
    <property type="term" value="P:tRNA methylation"/>
    <property type="evidence" value="ECO:0007669"/>
    <property type="project" value="InterPro"/>
</dbReference>
<keyword evidence="1" id="KW-0489">Methyltransferase</keyword>
<protein>
    <recommendedName>
        <fullName evidence="3">tRNA/rRNA methyltransferase SpoU type domain-containing protein</fullName>
    </recommendedName>
</protein>
<dbReference type="GeneID" id="54491195"/>
<dbReference type="Proteomes" id="UP000799437">
    <property type="component" value="Unassembled WGS sequence"/>
</dbReference>
<dbReference type="AlphaFoldDB" id="A0A6A6WKL2"/>
<evidence type="ECO:0000256" key="1">
    <source>
        <dbReference type="ARBA" id="ARBA00022603"/>
    </source>
</evidence>
<dbReference type="InterPro" id="IPR029028">
    <property type="entry name" value="Alpha/beta_knot_MTases"/>
</dbReference>
<dbReference type="PANTHER" id="PTHR12029">
    <property type="entry name" value="RNA METHYLTRANSFERASE"/>
    <property type="match status" value="1"/>
</dbReference>
<evidence type="ECO:0000313" key="4">
    <source>
        <dbReference type="EMBL" id="KAF2762702.1"/>
    </source>
</evidence>
<organism evidence="4 5">
    <name type="scientific">Pseudovirgaria hyperparasitica</name>
    <dbReference type="NCBI Taxonomy" id="470096"/>
    <lineage>
        <taxon>Eukaryota</taxon>
        <taxon>Fungi</taxon>
        <taxon>Dikarya</taxon>
        <taxon>Ascomycota</taxon>
        <taxon>Pezizomycotina</taxon>
        <taxon>Dothideomycetes</taxon>
        <taxon>Dothideomycetes incertae sedis</taxon>
        <taxon>Acrospermales</taxon>
        <taxon>Acrospermaceae</taxon>
        <taxon>Pseudovirgaria</taxon>
    </lineage>
</organism>
<dbReference type="EMBL" id="ML996565">
    <property type="protein sequence ID" value="KAF2762702.1"/>
    <property type="molecule type" value="Genomic_DNA"/>
</dbReference>
<dbReference type="GO" id="GO:0016423">
    <property type="term" value="F:tRNA (guanine) methyltransferase activity"/>
    <property type="evidence" value="ECO:0007669"/>
    <property type="project" value="InterPro"/>
</dbReference>
<dbReference type="InterPro" id="IPR044748">
    <property type="entry name" value="Trm3/TARBP1_C"/>
</dbReference>
<accession>A0A6A6WKL2</accession>
<keyword evidence="5" id="KW-1185">Reference proteome</keyword>
<gene>
    <name evidence="4" type="ORF">EJ05DRAFT_9978</name>
</gene>
<evidence type="ECO:0000256" key="2">
    <source>
        <dbReference type="ARBA" id="ARBA00022679"/>
    </source>
</evidence>
<reference evidence="4" key="1">
    <citation type="journal article" date="2020" name="Stud. Mycol.">
        <title>101 Dothideomycetes genomes: a test case for predicting lifestyles and emergence of pathogens.</title>
        <authorList>
            <person name="Haridas S."/>
            <person name="Albert R."/>
            <person name="Binder M."/>
            <person name="Bloem J."/>
            <person name="Labutti K."/>
            <person name="Salamov A."/>
            <person name="Andreopoulos B."/>
            <person name="Baker S."/>
            <person name="Barry K."/>
            <person name="Bills G."/>
            <person name="Bluhm B."/>
            <person name="Cannon C."/>
            <person name="Castanera R."/>
            <person name="Culley D."/>
            <person name="Daum C."/>
            <person name="Ezra D."/>
            <person name="Gonzalez J."/>
            <person name="Henrissat B."/>
            <person name="Kuo A."/>
            <person name="Liang C."/>
            <person name="Lipzen A."/>
            <person name="Lutzoni F."/>
            <person name="Magnuson J."/>
            <person name="Mondo S."/>
            <person name="Nolan M."/>
            <person name="Ohm R."/>
            <person name="Pangilinan J."/>
            <person name="Park H.-J."/>
            <person name="Ramirez L."/>
            <person name="Alfaro M."/>
            <person name="Sun H."/>
            <person name="Tritt A."/>
            <person name="Yoshinaga Y."/>
            <person name="Zwiers L.-H."/>
            <person name="Turgeon B."/>
            <person name="Goodwin S."/>
            <person name="Spatafora J."/>
            <person name="Crous P."/>
            <person name="Grigoriev I."/>
        </authorList>
    </citation>
    <scope>NUCLEOTIDE SEQUENCE</scope>
    <source>
        <strain evidence="4">CBS 121739</strain>
    </source>
</reference>
<dbReference type="Gene3D" id="3.40.1280.10">
    <property type="match status" value="1"/>
</dbReference>
<evidence type="ECO:0000259" key="3">
    <source>
        <dbReference type="Pfam" id="PF00588"/>
    </source>
</evidence>
<dbReference type="CDD" id="cd18091">
    <property type="entry name" value="SpoU-like_TRM3-like"/>
    <property type="match status" value="1"/>
</dbReference>
<dbReference type="InterPro" id="IPR045330">
    <property type="entry name" value="TRM3/TARBP1"/>
</dbReference>
<dbReference type="InterPro" id="IPR029026">
    <property type="entry name" value="tRNA_m1G_MTases_N"/>
</dbReference>
<feature type="domain" description="tRNA/rRNA methyltransferase SpoU type" evidence="3">
    <location>
        <begin position="1048"/>
        <end position="1192"/>
    </location>
</feature>
<sequence length="1207" mass="135575">MRVRNQSEAPPTQLLLHCILRNDAISSAFFNRVIEQLSHTAFALQSAEDDHSALPIDCVNEYVTKSPVPLVQTQQHVPKKDIAYVESCIYTEYMTSVFKTSDAAQIGPATSQKLFEIGLVLIGNSSRELSIAARDMVCVLIPHIPLVDHGTMLLNRIYYLLSLVQPSHYANTAARVWFQWLSNTENAMGSCLHDALLSSEYWSHLQKILRQGYSEERKFALSVLKHSVDLLDTTVTTQSMYFEYENRAWSCKEYEKFCILFQTIVLGRYQNQVDECLIDLAALVVSGKVHNTWIQTLLMSVFHGDVQETIRRSVGNWFMDFANDSAQHISTYYEFILTSFVPWATTGTWFTTSIELMDQKVVCVHGRRLSRCIAKVVASIAESERGTLINALFKYLEAKGDSIYPFASAYVFEGISDGIKTASGTGNNGVDLELACRLTTRSANREIPRDLMTVYCILIRNFAKMKKDGTYSHSIDTTQDVIERWAELKIDEMKSSIRSTQEDLKRLLQAPDADSNLISESSRPVASTLSRIQHQIVDSKFRSLLGSGLVTTCTDLELLVGSNEVSKCSMDDLIFVIQAVWDETETQDYPKDVTMRLPCTLLDPKILQRSLGDEAGSLLRLISKAVHRMYRLSESRIYMLSPVMTAIRRAVLAVPCCVSGINIPTILIRFSKNPPSPSIESLIEVSLADQLCKHVPHRKYESYYGRREGFAYAAVFDLVSRLTSDEHSELRVTLHDALLEPWMSQKLPIPVVTKWKKTEQLQMLLILSSACLARSDSREGQQHLSDYLLMLSLEPLPRFRHLLEWIILRIFLAKPDLRTNLLSLIKEHGNPKHAASLIKIAVKVACFDDSTLDFASKLLSLLVAFSASSKVAIRIEAQWSIHILRDHSEKKKWTQITDNPAIFELDAFLRSHDRFNAPIPSRILESFDPIQDHTLNTLFSGTFLDIEPREARKITYSDFKALYEDDTKDPYLRSIHPPSMPLDAPIPNATTTIQPVLTAEPSPPSTNVTADPTHVFAQKPNVPLQTKGLALSHPSLTSTSSSRNAYPLILCASLIDNPYNLGGLSRCAEIFSASSLLLPSLSHLASPRFTSVAVTSHLHIPISQLTPVETPEYLRAMKKEGYKIVGVEQTDQSVVLGEQGVVLPRKCVLVMGSEKEGISSAVLMECDVCMEIRQEGVTRSLNVQTAASVVLFEYQRQWFGKGKAWEE</sequence>
<dbReference type="SUPFAM" id="SSF75217">
    <property type="entry name" value="alpha/beta knot"/>
    <property type="match status" value="1"/>
</dbReference>
<dbReference type="PANTHER" id="PTHR12029:SF11">
    <property type="entry name" value="METHYLTRANSFERASE TARBP1-RELATED"/>
    <property type="match status" value="1"/>
</dbReference>
<name>A0A6A6WKL2_9PEZI</name>
<evidence type="ECO:0000313" key="5">
    <source>
        <dbReference type="Proteomes" id="UP000799437"/>
    </source>
</evidence>
<dbReference type="InterPro" id="IPR001537">
    <property type="entry name" value="SpoU_MeTrfase"/>
</dbReference>
<proteinExistence type="predicted"/>
<dbReference type="OrthoDB" id="241340at2759"/>
<dbReference type="RefSeq" id="XP_033605153.1">
    <property type="nucleotide sequence ID" value="XM_033750141.1"/>
</dbReference>
<keyword evidence="2" id="KW-0808">Transferase</keyword>
<dbReference type="Pfam" id="PF00588">
    <property type="entry name" value="SpoU_methylase"/>
    <property type="match status" value="1"/>
</dbReference>